<evidence type="ECO:0000313" key="3">
    <source>
        <dbReference type="Proteomes" id="UP000460666"/>
    </source>
</evidence>
<protein>
    <submittedName>
        <fullName evidence="2">EpsG family protein</fullName>
    </submittedName>
</protein>
<dbReference type="Proteomes" id="UP000460666">
    <property type="component" value="Unassembled WGS sequence"/>
</dbReference>
<keyword evidence="1" id="KW-0472">Membrane</keyword>
<comment type="caution">
    <text evidence="2">The sequence shown here is derived from an EMBL/GenBank/DDBJ whole genome shotgun (WGS) entry which is preliminary data.</text>
</comment>
<reference evidence="2 3" key="1">
    <citation type="journal article" date="2019" name="Nat. Med.">
        <title>A library of human gut bacterial isolates paired with longitudinal multiomics data enables mechanistic microbiome research.</title>
        <authorList>
            <person name="Poyet M."/>
            <person name="Groussin M."/>
            <person name="Gibbons S.M."/>
            <person name="Avila-Pacheco J."/>
            <person name="Jiang X."/>
            <person name="Kearney S.M."/>
            <person name="Perrotta A.R."/>
            <person name="Berdy B."/>
            <person name="Zhao S."/>
            <person name="Lieberman T.D."/>
            <person name="Swanson P.K."/>
            <person name="Smith M."/>
            <person name="Roesemann S."/>
            <person name="Alexander J.E."/>
            <person name="Rich S.A."/>
            <person name="Livny J."/>
            <person name="Vlamakis H."/>
            <person name="Clish C."/>
            <person name="Bullock K."/>
            <person name="Deik A."/>
            <person name="Scott J."/>
            <person name="Pierce K.A."/>
            <person name="Xavier R.J."/>
            <person name="Alm E.J."/>
        </authorList>
    </citation>
    <scope>NUCLEOTIDE SEQUENCE [LARGE SCALE GENOMIC DNA]</scope>
    <source>
        <strain evidence="2 3">BIOML-A46</strain>
    </source>
</reference>
<feature type="transmembrane region" description="Helical" evidence="1">
    <location>
        <begin position="247"/>
        <end position="264"/>
    </location>
</feature>
<gene>
    <name evidence="2" type="ORF">F2Z89_04500</name>
</gene>
<feature type="transmembrane region" description="Helical" evidence="1">
    <location>
        <begin position="163"/>
        <end position="188"/>
    </location>
</feature>
<feature type="transmembrane region" description="Helical" evidence="1">
    <location>
        <begin position="52"/>
        <end position="75"/>
    </location>
</feature>
<proteinExistence type="predicted"/>
<keyword evidence="1" id="KW-0812">Transmembrane</keyword>
<feature type="transmembrane region" description="Helical" evidence="1">
    <location>
        <begin position="208"/>
        <end position="227"/>
    </location>
</feature>
<feature type="transmembrane region" description="Helical" evidence="1">
    <location>
        <begin position="269"/>
        <end position="288"/>
    </location>
</feature>
<feature type="transmembrane region" description="Helical" evidence="1">
    <location>
        <begin position="294"/>
        <end position="313"/>
    </location>
</feature>
<evidence type="ECO:0000313" key="2">
    <source>
        <dbReference type="EMBL" id="KAA5001056.1"/>
    </source>
</evidence>
<dbReference type="EMBL" id="VWCJ01000002">
    <property type="protein sequence ID" value="KAA5001056.1"/>
    <property type="molecule type" value="Genomic_DNA"/>
</dbReference>
<organism evidence="2 3">
    <name type="scientific">Bacteroides fragilis</name>
    <dbReference type="NCBI Taxonomy" id="817"/>
    <lineage>
        <taxon>Bacteria</taxon>
        <taxon>Pseudomonadati</taxon>
        <taxon>Bacteroidota</taxon>
        <taxon>Bacteroidia</taxon>
        <taxon>Bacteroidales</taxon>
        <taxon>Bacteroidaceae</taxon>
        <taxon>Bacteroides</taxon>
    </lineage>
</organism>
<accession>A0A642HT89</accession>
<dbReference type="AlphaFoldDB" id="A0A642HT89"/>
<dbReference type="InterPro" id="IPR049458">
    <property type="entry name" value="EpsG-like"/>
</dbReference>
<sequence>MSIALIIFSSLRYPKDGGDTDIYFSMFSRLSDGASFDSFPLFEPGFLLFSKLISLVTSSPQIYLLIINIFIMYIFMKFIKEYSLSIWLSVFLFIGMEIFDQSMNILRQILALSFILCSYKCLVKRKYVKWALYILLASTFHSSALVFFFSLVADKVHITRKIIFLYVVVLCVSFVFSGTILLFVMGQLGLYGKYLASDVFGIVEQPKLACILHLLIDVLVICVWFVWGKNANMEKFVARNNALMAKLLMVGSVFWALSVNFAVLSRMALFFDFFAIILIPNILFNLRIKSNKLILVGGVVILFSIKYFIISYLRPGWAGIYPYQFYFQ</sequence>
<feature type="transmembrane region" description="Helical" evidence="1">
    <location>
        <begin position="82"/>
        <end position="99"/>
    </location>
</feature>
<feature type="transmembrane region" description="Helical" evidence="1">
    <location>
        <begin position="130"/>
        <end position="151"/>
    </location>
</feature>
<keyword evidence="1" id="KW-1133">Transmembrane helix</keyword>
<name>A0A642HT89_BACFG</name>
<dbReference type="Pfam" id="PF14897">
    <property type="entry name" value="EpsG"/>
    <property type="match status" value="1"/>
</dbReference>
<evidence type="ECO:0000256" key="1">
    <source>
        <dbReference type="SAM" id="Phobius"/>
    </source>
</evidence>